<dbReference type="Ensembl" id="ENSTNIT00000010118.1">
    <property type="protein sequence ID" value="ENSTNIP00000009939.1"/>
    <property type="gene ID" value="ENSTNIG00000007138.1"/>
</dbReference>
<evidence type="ECO:0000313" key="4">
    <source>
        <dbReference type="Proteomes" id="UP000007303"/>
    </source>
</evidence>
<dbReference type="InterPro" id="IPR050216">
    <property type="entry name" value="LRR_domain-containing"/>
</dbReference>
<dbReference type="GeneTree" id="ENSGT00940000156968"/>
<evidence type="ECO:0000256" key="2">
    <source>
        <dbReference type="ARBA" id="ARBA00022737"/>
    </source>
</evidence>
<keyword evidence="4" id="KW-1185">Reference proteome</keyword>
<proteinExistence type="predicted"/>
<dbReference type="Gene3D" id="3.80.10.10">
    <property type="entry name" value="Ribonuclease Inhibitor"/>
    <property type="match status" value="1"/>
</dbReference>
<reference evidence="3" key="3">
    <citation type="submission" date="2025-09" db="UniProtKB">
        <authorList>
            <consortium name="Ensembl"/>
        </authorList>
    </citation>
    <scope>IDENTIFICATION</scope>
</reference>
<dbReference type="PANTHER" id="PTHR48051">
    <property type="match status" value="1"/>
</dbReference>
<dbReference type="HOGENOM" id="CLU_2249243_0_0_1"/>
<dbReference type="OMA" id="LNCNRFR"/>
<sequence>MKNLGKLRSIVLNCNRFRSFPEVLYHMVSLETIMLGNNQVDGLDPSGLMRLRSLSTLDLSNNDVLKVPPELGLCTSLRCLSLEGNPFRAPRAAIVAKGTDAVMEYLRSRIPA</sequence>
<dbReference type="InterPro" id="IPR003591">
    <property type="entry name" value="Leu-rich_rpt_typical-subtyp"/>
</dbReference>
<dbReference type="SUPFAM" id="SSF52075">
    <property type="entry name" value="Outer arm dynein light chain 1"/>
    <property type="match status" value="1"/>
</dbReference>
<reference evidence="4" key="1">
    <citation type="journal article" date="2004" name="Nature">
        <title>Genome duplication in the teleost fish Tetraodon nigroviridis reveals the early vertebrate proto-karyotype.</title>
        <authorList>
            <person name="Jaillon O."/>
            <person name="Aury J.-M."/>
            <person name="Brunet F."/>
            <person name="Petit J.-L."/>
            <person name="Stange-Thomann N."/>
            <person name="Mauceli E."/>
            <person name="Bouneau L."/>
            <person name="Fischer C."/>
            <person name="Ozouf-Costaz C."/>
            <person name="Bernot A."/>
            <person name="Nicaud S."/>
            <person name="Jaffe D."/>
            <person name="Fisher S."/>
            <person name="Lutfalla G."/>
            <person name="Dossat C."/>
            <person name="Segurens B."/>
            <person name="Dasilva C."/>
            <person name="Salanoubat M."/>
            <person name="Levy M."/>
            <person name="Boudet N."/>
            <person name="Castellano S."/>
            <person name="Anthouard V."/>
            <person name="Jubin C."/>
            <person name="Castelli V."/>
            <person name="Katinka M."/>
            <person name="Vacherie B."/>
            <person name="Biemont C."/>
            <person name="Skalli Z."/>
            <person name="Cattolico L."/>
            <person name="Poulain J."/>
            <person name="De Berardinis V."/>
            <person name="Cruaud C."/>
            <person name="Duprat S."/>
            <person name="Brottier P."/>
            <person name="Coutanceau J.-P."/>
            <person name="Gouzy J."/>
            <person name="Parra G."/>
            <person name="Lardier G."/>
            <person name="Chapple C."/>
            <person name="McKernan K.J."/>
            <person name="McEwan P."/>
            <person name="Bosak S."/>
            <person name="Kellis M."/>
            <person name="Volff J.-N."/>
            <person name="Guigo R."/>
            <person name="Zody M.C."/>
            <person name="Mesirov J."/>
            <person name="Lindblad-Toh K."/>
            <person name="Birren B."/>
            <person name="Nusbaum C."/>
            <person name="Kahn D."/>
            <person name="Robinson-Rechavi M."/>
            <person name="Laudet V."/>
            <person name="Schachter V."/>
            <person name="Quetier F."/>
            <person name="Saurin W."/>
            <person name="Scarpelli C."/>
            <person name="Wincker P."/>
            <person name="Lander E.S."/>
            <person name="Weissenbach J."/>
            <person name="Roest Crollius H."/>
        </authorList>
    </citation>
    <scope>NUCLEOTIDE SEQUENCE [LARGE SCALE GENOMIC DNA]</scope>
</reference>
<dbReference type="AlphaFoldDB" id="H3CNV6"/>
<dbReference type="InterPro" id="IPR032675">
    <property type="entry name" value="LRR_dom_sf"/>
</dbReference>
<dbReference type="PANTHER" id="PTHR48051:SF1">
    <property type="entry name" value="RAS SUPPRESSOR PROTEIN 1"/>
    <property type="match status" value="1"/>
</dbReference>
<dbReference type="FunFam" id="3.80.10.10:FF:000116">
    <property type="entry name" value="Leucine-rich repeat-containing protein 40"/>
    <property type="match status" value="1"/>
</dbReference>
<keyword evidence="2" id="KW-0677">Repeat</keyword>
<dbReference type="PROSITE" id="PS51450">
    <property type="entry name" value="LRR"/>
    <property type="match status" value="1"/>
</dbReference>
<dbReference type="Pfam" id="PF13855">
    <property type="entry name" value="LRR_8"/>
    <property type="match status" value="1"/>
</dbReference>
<dbReference type="Proteomes" id="UP000007303">
    <property type="component" value="Unassembled WGS sequence"/>
</dbReference>
<keyword evidence="1" id="KW-0433">Leucine-rich repeat</keyword>
<evidence type="ECO:0008006" key="5">
    <source>
        <dbReference type="Google" id="ProtNLM"/>
    </source>
</evidence>
<accession>H3CNV6</accession>
<dbReference type="GO" id="GO:0005737">
    <property type="term" value="C:cytoplasm"/>
    <property type="evidence" value="ECO:0007669"/>
    <property type="project" value="TreeGrafter"/>
</dbReference>
<protein>
    <recommendedName>
        <fullName evidence="5">Leucine rich repeat containing 40</fullName>
    </recommendedName>
</protein>
<evidence type="ECO:0000313" key="3">
    <source>
        <dbReference type="Ensembl" id="ENSTNIP00000009939.1"/>
    </source>
</evidence>
<organism evidence="3 4">
    <name type="scientific">Tetraodon nigroviridis</name>
    <name type="common">Spotted green pufferfish</name>
    <name type="synonym">Chelonodon nigroviridis</name>
    <dbReference type="NCBI Taxonomy" id="99883"/>
    <lineage>
        <taxon>Eukaryota</taxon>
        <taxon>Metazoa</taxon>
        <taxon>Chordata</taxon>
        <taxon>Craniata</taxon>
        <taxon>Vertebrata</taxon>
        <taxon>Euteleostomi</taxon>
        <taxon>Actinopterygii</taxon>
        <taxon>Neopterygii</taxon>
        <taxon>Teleostei</taxon>
        <taxon>Neoteleostei</taxon>
        <taxon>Acanthomorphata</taxon>
        <taxon>Eupercaria</taxon>
        <taxon>Tetraodontiformes</taxon>
        <taxon>Tetradontoidea</taxon>
        <taxon>Tetraodontidae</taxon>
        <taxon>Tetraodon</taxon>
    </lineage>
</organism>
<dbReference type="SMART" id="SM00369">
    <property type="entry name" value="LRR_TYP"/>
    <property type="match status" value="3"/>
</dbReference>
<evidence type="ECO:0000256" key="1">
    <source>
        <dbReference type="ARBA" id="ARBA00022614"/>
    </source>
</evidence>
<dbReference type="InterPro" id="IPR001611">
    <property type="entry name" value="Leu-rich_rpt"/>
</dbReference>
<reference evidence="3" key="2">
    <citation type="submission" date="2025-08" db="UniProtKB">
        <authorList>
            <consortium name="Ensembl"/>
        </authorList>
    </citation>
    <scope>IDENTIFICATION</scope>
</reference>
<name>H3CNV6_TETNG</name>
<dbReference type="STRING" id="99883.ENSTNIP00000009939"/>
<dbReference type="InParanoid" id="H3CNV6"/>